<keyword evidence="4 10" id="KW-0547">Nucleotide-binding</keyword>
<keyword evidence="3 10" id="KW-0808">Transferase</keyword>
<protein>
    <recommendedName>
        <fullName evidence="8">Corrinoid adenosyltransferase MMAB</fullName>
    </recommendedName>
    <alternativeName>
        <fullName evidence="9">ATP:co(I)rrinoid adenosyltransferase MMAB</fullName>
    </alternativeName>
</protein>
<evidence type="ECO:0000256" key="1">
    <source>
        <dbReference type="ARBA" id="ARBA00007487"/>
    </source>
</evidence>
<evidence type="ECO:0000313" key="13">
    <source>
        <dbReference type="EMBL" id="JAC83365.1"/>
    </source>
</evidence>
<evidence type="ECO:0000259" key="11">
    <source>
        <dbReference type="Pfam" id="PF01923"/>
    </source>
</evidence>
<comment type="catalytic activity">
    <reaction evidence="6">
        <text>cob(I)alamin-[corrinoid adenosyltransferase] + ATP = apo-[corrinoid adenosyltransferase] + adenosylcob(III)alamin + triphosphate</text>
        <dbReference type="Rhea" id="RHEA:56796"/>
        <dbReference type="Rhea" id="RHEA-COMP:14743"/>
        <dbReference type="Rhea" id="RHEA-COMP:14744"/>
        <dbReference type="ChEBI" id="CHEBI:18036"/>
        <dbReference type="ChEBI" id="CHEBI:18408"/>
        <dbReference type="ChEBI" id="CHEBI:30616"/>
        <dbReference type="ChEBI" id="CHEBI:60488"/>
        <dbReference type="ChEBI" id="CHEBI:83228"/>
    </reaction>
    <physiologicalReaction direction="left-to-right" evidence="6">
        <dbReference type="Rhea" id="RHEA:56797"/>
    </physiologicalReaction>
</comment>
<dbReference type="GO" id="GO:0008817">
    <property type="term" value="F:corrinoid adenosyltransferase activity"/>
    <property type="evidence" value="ECO:0007669"/>
    <property type="project" value="TreeGrafter"/>
</dbReference>
<dbReference type="Gene3D" id="1.20.1200.10">
    <property type="entry name" value="Cobalamin adenosyltransferase-like"/>
    <property type="match status" value="1"/>
</dbReference>
<proteinExistence type="inferred from homology"/>
<dbReference type="GO" id="GO:0005524">
    <property type="term" value="F:ATP binding"/>
    <property type="evidence" value="ECO:0007669"/>
    <property type="project" value="UniProtKB-UniRule"/>
</dbReference>
<dbReference type="SUPFAM" id="SSF89028">
    <property type="entry name" value="Cobalamin adenosyltransferase-like"/>
    <property type="match status" value="1"/>
</dbReference>
<evidence type="ECO:0000256" key="7">
    <source>
        <dbReference type="ARBA" id="ARBA00056747"/>
    </source>
</evidence>
<dbReference type="EMBL" id="GBEZ01001624">
    <property type="protein sequence ID" value="JAC83365.1"/>
    <property type="molecule type" value="Transcribed_RNA"/>
</dbReference>
<evidence type="ECO:0000256" key="5">
    <source>
        <dbReference type="ARBA" id="ARBA00022840"/>
    </source>
</evidence>
<feature type="domain" description="Cobalamin adenosyltransferase-like" evidence="11">
    <location>
        <begin position="6"/>
        <end position="175"/>
    </location>
</feature>
<evidence type="ECO:0000256" key="2">
    <source>
        <dbReference type="ARBA" id="ARBA00011233"/>
    </source>
</evidence>
<dbReference type="EMBL" id="GBEZ01011436">
    <property type="protein sequence ID" value="JAC74350.1"/>
    <property type="molecule type" value="Transcribed_RNA"/>
</dbReference>
<evidence type="ECO:0000256" key="6">
    <source>
        <dbReference type="ARBA" id="ARBA00051988"/>
    </source>
</evidence>
<dbReference type="InterPro" id="IPR016030">
    <property type="entry name" value="CblAdoTrfase-like"/>
</dbReference>
<keyword evidence="5 10" id="KW-0067">ATP-binding</keyword>
<dbReference type="AlphaFoldDB" id="A0A061RUF7"/>
<comment type="similarity">
    <text evidence="1 10">Belongs to the Cob(I)alamin adenosyltransferase family.</text>
</comment>
<comment type="subunit">
    <text evidence="2">Homotrimer.</text>
</comment>
<dbReference type="FunFam" id="1.20.1200.10:FF:000001">
    <property type="entry name" value="Cob(I)yrinic acid a,c-diamide adenosyltransferase"/>
    <property type="match status" value="1"/>
</dbReference>
<evidence type="ECO:0000313" key="12">
    <source>
        <dbReference type="EMBL" id="JAC74350.1"/>
    </source>
</evidence>
<comment type="function">
    <text evidence="7">Converts cob(I)alamin to adenosylcobalamin (adenosylcob(III)alamin), a coenzyme for methylmalonyl-CoA mutase, therefore participates in the final step of the vitamin B12 conversion. Generates adenosylcobalamin (AdoCbl) and directly delivers the cofactor to MUT in a transfer that is stimulated by ATP-binding to MMAB and gated by MMAA.</text>
</comment>
<evidence type="ECO:0000256" key="3">
    <source>
        <dbReference type="ARBA" id="ARBA00022679"/>
    </source>
</evidence>
<dbReference type="InterPro" id="IPR029499">
    <property type="entry name" value="PduO-typ"/>
</dbReference>
<evidence type="ECO:0000256" key="10">
    <source>
        <dbReference type="RuleBase" id="RU366026"/>
    </source>
</evidence>
<evidence type="ECO:0000256" key="8">
    <source>
        <dbReference type="ARBA" id="ARBA00071654"/>
    </source>
</evidence>
<dbReference type="NCBIfam" id="TIGR00636">
    <property type="entry name" value="PduO_Nterm"/>
    <property type="match status" value="1"/>
</dbReference>
<dbReference type="PANTHER" id="PTHR12213">
    <property type="entry name" value="CORRINOID ADENOSYLTRANSFERASE"/>
    <property type="match status" value="1"/>
</dbReference>
<accession>A0A061RUF7</accession>
<dbReference type="Pfam" id="PF01923">
    <property type="entry name" value="Cob_adeno_trans"/>
    <property type="match status" value="1"/>
</dbReference>
<name>A0A061RUF7_9CHLO</name>
<dbReference type="InterPro" id="IPR036451">
    <property type="entry name" value="CblAdoTrfase-like_sf"/>
</dbReference>
<sequence>MSRYKVYTKTGDQGEASLYNGERRTKNDVVFEALGDTDELNSIIGVAREYCLEAGNALPSQLETIQSSLLDIGSAIATPLDSSPDRKKNRVQFEESQVDKLESWIDEMDEQLDQLTTFILPSGGKAASHLHHARTVCRRAERSVVPLVAEQKTDAVVGRYLNRLSDYLFTAARFAAKKGGFPETTYKKA</sequence>
<dbReference type="PANTHER" id="PTHR12213:SF0">
    <property type="entry name" value="CORRINOID ADENOSYLTRANSFERASE MMAB"/>
    <property type="match status" value="1"/>
</dbReference>
<evidence type="ECO:0000256" key="4">
    <source>
        <dbReference type="ARBA" id="ARBA00022741"/>
    </source>
</evidence>
<organism evidence="12">
    <name type="scientific">Tetraselmis sp. GSL018</name>
    <dbReference type="NCBI Taxonomy" id="582737"/>
    <lineage>
        <taxon>Eukaryota</taxon>
        <taxon>Viridiplantae</taxon>
        <taxon>Chlorophyta</taxon>
        <taxon>core chlorophytes</taxon>
        <taxon>Chlorodendrophyceae</taxon>
        <taxon>Chlorodendrales</taxon>
        <taxon>Chlorodendraceae</taxon>
        <taxon>Tetraselmis</taxon>
    </lineage>
</organism>
<reference evidence="12" key="1">
    <citation type="submission" date="2014-05" db="EMBL/GenBank/DDBJ databases">
        <title>The transcriptome of the halophilic microalga Tetraselmis sp. GSL018 isolated from the Great Salt Lake, Utah.</title>
        <authorList>
            <person name="Jinkerson R.E."/>
            <person name="D'Adamo S."/>
            <person name="Posewitz M.C."/>
        </authorList>
    </citation>
    <scope>NUCLEOTIDE SEQUENCE</scope>
    <source>
        <strain evidence="12">GSL018</strain>
    </source>
</reference>
<gene>
    <name evidence="12" type="primary">COBO</name>
    <name evidence="12" type="ORF">TSPGSL018_26204</name>
    <name evidence="13" type="ORF">TSPGSL018_3525</name>
</gene>
<evidence type="ECO:0000256" key="9">
    <source>
        <dbReference type="ARBA" id="ARBA00075216"/>
    </source>
</evidence>
<dbReference type="GO" id="GO:0009235">
    <property type="term" value="P:cobalamin metabolic process"/>
    <property type="evidence" value="ECO:0007669"/>
    <property type="project" value="UniProtKB-ARBA"/>
</dbReference>